<sequence length="140" mass="15529">MIRRSASPSTATTPADDGAARFPAGDYRRPGETTGEAKSPELEAFLELVDREAHRQRLLREARRKPLPWQPSFEMEDFGSPPASACSEKLAGEEKKRERETGPLAGGGEREEDPGRKKKAAAMGTMKWDLNKRDESSDDK</sequence>
<dbReference type="Proteomes" id="UP000663760">
    <property type="component" value="Chromosome 4"/>
</dbReference>
<organism evidence="2 3">
    <name type="scientific">Spirodela intermedia</name>
    <name type="common">Intermediate duckweed</name>
    <dbReference type="NCBI Taxonomy" id="51605"/>
    <lineage>
        <taxon>Eukaryota</taxon>
        <taxon>Viridiplantae</taxon>
        <taxon>Streptophyta</taxon>
        <taxon>Embryophyta</taxon>
        <taxon>Tracheophyta</taxon>
        <taxon>Spermatophyta</taxon>
        <taxon>Magnoliopsida</taxon>
        <taxon>Liliopsida</taxon>
        <taxon>Araceae</taxon>
        <taxon>Lemnoideae</taxon>
        <taxon>Spirodela</taxon>
    </lineage>
</organism>
<feature type="compositionally biased region" description="Basic and acidic residues" evidence="1">
    <location>
        <begin position="129"/>
        <end position="140"/>
    </location>
</feature>
<gene>
    <name evidence="2" type="ORF">SI8410_04004716</name>
</gene>
<feature type="region of interest" description="Disordered" evidence="1">
    <location>
        <begin position="61"/>
        <end position="140"/>
    </location>
</feature>
<evidence type="ECO:0000256" key="1">
    <source>
        <dbReference type="SAM" id="MobiDB-lite"/>
    </source>
</evidence>
<dbReference type="OrthoDB" id="774726at2759"/>
<reference evidence="2" key="1">
    <citation type="submission" date="2020-02" db="EMBL/GenBank/DDBJ databases">
        <authorList>
            <person name="Scholz U."/>
            <person name="Mascher M."/>
            <person name="Fiebig A."/>
        </authorList>
    </citation>
    <scope>NUCLEOTIDE SEQUENCE</scope>
</reference>
<dbReference type="EMBL" id="LR746267">
    <property type="protein sequence ID" value="CAA7394055.1"/>
    <property type="molecule type" value="Genomic_DNA"/>
</dbReference>
<accession>A0A7I8KAQ1</accession>
<evidence type="ECO:0000313" key="2">
    <source>
        <dbReference type="EMBL" id="CAA7394055.1"/>
    </source>
</evidence>
<evidence type="ECO:0000313" key="3">
    <source>
        <dbReference type="Proteomes" id="UP000663760"/>
    </source>
</evidence>
<keyword evidence="3" id="KW-1185">Reference proteome</keyword>
<protein>
    <submittedName>
        <fullName evidence="2">Uncharacterized protein</fullName>
    </submittedName>
</protein>
<dbReference type="AlphaFoldDB" id="A0A7I8KAQ1"/>
<feature type="compositionally biased region" description="Polar residues" evidence="1">
    <location>
        <begin position="1"/>
        <end position="13"/>
    </location>
</feature>
<feature type="compositionally biased region" description="Basic and acidic residues" evidence="1">
    <location>
        <begin position="90"/>
        <end position="101"/>
    </location>
</feature>
<name>A0A7I8KAQ1_SPIIN</name>
<feature type="region of interest" description="Disordered" evidence="1">
    <location>
        <begin position="1"/>
        <end position="41"/>
    </location>
</feature>
<proteinExistence type="predicted"/>